<proteinExistence type="predicted"/>
<gene>
    <name evidence="2" type="ORF">DK846_09360</name>
</gene>
<dbReference type="PANTHER" id="PTHR35902:SF3">
    <property type="entry name" value="NPCBM-ASSOCIATED, NEW3 DOMAIN OF ALPHA-GALACTOSIDASE"/>
    <property type="match status" value="1"/>
</dbReference>
<comment type="caution">
    <text evidence="2">The sequence shown here is derived from an EMBL/GenBank/DDBJ whole genome shotgun (WGS) entry which is preliminary data.</text>
</comment>
<dbReference type="OrthoDB" id="56770at2157"/>
<dbReference type="AlphaFoldDB" id="A0A2V2NA86"/>
<organism evidence="2 3">
    <name type="scientific">Methanospirillum lacunae</name>
    <dbReference type="NCBI Taxonomy" id="668570"/>
    <lineage>
        <taxon>Archaea</taxon>
        <taxon>Methanobacteriati</taxon>
        <taxon>Methanobacteriota</taxon>
        <taxon>Stenosarchaea group</taxon>
        <taxon>Methanomicrobia</taxon>
        <taxon>Methanomicrobiales</taxon>
        <taxon>Methanospirillaceae</taxon>
        <taxon>Methanospirillum</taxon>
    </lineage>
</organism>
<keyword evidence="1" id="KW-1133">Transmembrane helix</keyword>
<feature type="transmembrane region" description="Helical" evidence="1">
    <location>
        <begin position="404"/>
        <end position="429"/>
    </location>
</feature>
<dbReference type="EMBL" id="QGMY01000007">
    <property type="protein sequence ID" value="PWR72183.1"/>
    <property type="molecule type" value="Genomic_DNA"/>
</dbReference>
<accession>A0A2V2NA86</accession>
<evidence type="ECO:0000313" key="3">
    <source>
        <dbReference type="Proteomes" id="UP000245657"/>
    </source>
</evidence>
<dbReference type="Proteomes" id="UP000245657">
    <property type="component" value="Unassembled WGS sequence"/>
</dbReference>
<keyword evidence="1" id="KW-0472">Membrane</keyword>
<evidence type="ECO:0000313" key="2">
    <source>
        <dbReference type="EMBL" id="PWR72183.1"/>
    </source>
</evidence>
<dbReference type="RefSeq" id="WP_109968672.1">
    <property type="nucleotide sequence ID" value="NZ_CP176093.1"/>
</dbReference>
<protein>
    <submittedName>
        <fullName evidence="2">S-layer protein</fullName>
    </submittedName>
</protein>
<keyword evidence="3" id="KW-1185">Reference proteome</keyword>
<dbReference type="Gene3D" id="2.60.40.10">
    <property type="entry name" value="Immunoglobulins"/>
    <property type="match status" value="1"/>
</dbReference>
<sequence>MKLTQLTNAFLIVGIALLTVSILTSPVLAGTKYMSGSPDLSVTIVGNNEFAPGTTVPLQLQVQNSGLNEIKFVQTDIVDTDDNPSTAKMVSVSLLPGDSPALIKSDPQMIGDVKGSSSVPVNFAILVPDNAKAGKYSLPVELNYTYLQNAEQQGTDSITYRYVQKKVTFDLPFVVQSAITMQVSDVKAENINSGGSGYLTLTLKNVGTDTGTNAVANLSRSGNSPIVPVSNSVFLGTLAPNTTATAKYKISVSKDAEPQDYPVEVSVMYDNADGETQVTPSQKVGVSVGSDVDFTITSQSPELNPDKKSYVEVTYRNDGSVPVYGAEVRISAVDPFTSADDLAYLGDMKPGESKVARFGLTLDATADTKMYGLDSEIKYRDALDDSHVSDTIKVPIKVVPNAGLAALMSNPVVIGLIMIIILGGAYYLYEYRRKQQNR</sequence>
<dbReference type="PANTHER" id="PTHR35902">
    <property type="entry name" value="S-LAYER DOMAIN-LIKE PROTEIN-RELATED"/>
    <property type="match status" value="1"/>
</dbReference>
<reference evidence="2 3" key="1">
    <citation type="submission" date="2018-05" db="EMBL/GenBank/DDBJ databases">
        <title>Draft genome of Methanospirillum lacunae Ki8-1.</title>
        <authorList>
            <person name="Dueholm M.S."/>
            <person name="Nielsen P.H."/>
            <person name="Bakmann L.F."/>
            <person name="Otzen D.E."/>
        </authorList>
    </citation>
    <scope>NUCLEOTIDE SEQUENCE [LARGE SCALE GENOMIC DNA]</scope>
    <source>
        <strain evidence="2 3">Ki8-1</strain>
    </source>
</reference>
<keyword evidence="1" id="KW-0812">Transmembrane</keyword>
<name>A0A2V2NA86_9EURY</name>
<dbReference type="GeneID" id="97547945"/>
<dbReference type="InterPro" id="IPR013783">
    <property type="entry name" value="Ig-like_fold"/>
</dbReference>
<evidence type="ECO:0000256" key="1">
    <source>
        <dbReference type="SAM" id="Phobius"/>
    </source>
</evidence>